<proteinExistence type="predicted"/>
<reference evidence="3 4" key="1">
    <citation type="submission" date="2024-02" db="EMBL/GenBank/DDBJ databases">
        <authorList>
            <person name="Chen Y."/>
            <person name="Shah S."/>
            <person name="Dougan E. K."/>
            <person name="Thang M."/>
            <person name="Chan C."/>
        </authorList>
    </citation>
    <scope>NUCLEOTIDE SEQUENCE [LARGE SCALE GENOMIC DNA]</scope>
</reference>
<name>A0ABP0H8C0_9DINO</name>
<organism evidence="3 4">
    <name type="scientific">Durusdinium trenchii</name>
    <dbReference type="NCBI Taxonomy" id="1381693"/>
    <lineage>
        <taxon>Eukaryota</taxon>
        <taxon>Sar</taxon>
        <taxon>Alveolata</taxon>
        <taxon>Dinophyceae</taxon>
        <taxon>Suessiales</taxon>
        <taxon>Symbiodiniaceae</taxon>
        <taxon>Durusdinium</taxon>
    </lineage>
</organism>
<feature type="compositionally biased region" description="Pro residues" evidence="1">
    <location>
        <begin position="228"/>
        <end position="238"/>
    </location>
</feature>
<keyword evidence="2" id="KW-1133">Transmembrane helix</keyword>
<dbReference type="InterPro" id="IPR053275">
    <property type="entry name" value="Agnestin_monoxygenase"/>
</dbReference>
<keyword evidence="2" id="KW-0472">Membrane</keyword>
<feature type="compositionally biased region" description="Basic residues" evidence="1">
    <location>
        <begin position="292"/>
        <end position="311"/>
    </location>
</feature>
<sequence length="1238" mass="133285">MLRRLSKLMPETVPSLGALPMMQYLQLLQGNLNAPSMNLWSWCGWLVQQRWRLLALGGLGAVLLGLLVIAFYKVVNLANSVLVMLLYLFAALDSAETLAQGHDTMLPRKLAFWTVAMLYRYASELPVLGVFLRLFTIIVYALLLVAGETILKRVVQPLLDLALKPVVRVLLLLTRRMSRAARVVCSPLRLARLLLMAFGKVASRQADVAEEMPETRLALDTSAGAAPAEPPAEPPAPSAAPSAAPVAPSPTQSPPAEPPGASSRRSSAASELGAVGASGTNGTAPAGSPGVRQRKKGRRKGGHQKFLKKQTGKMVAQRDCQAWFFSEWKEDLRLKERRRELVASLGASGDAEETFQRAALTLWSIALDGKAKKFAAAEGSTLPVLSLALTNRLEQLVGAKASAFDLDVTKAQAALQAARDAGSAQQVADASLALAAAQVLVEPNLEKLAEIVELVMGALTLLEAWNGLDTQSSDGVSELCADERMNLFSQVQTEEDKAGTAVALNILAPQQIESFDEFGSRRRRPRGPAAPLQNLSSPGARHVPGAVAVVPSAEPPEANVHILMGHGKDALRAAKQGLYALRSMGGQKIFEVQPSPTPGRCGPGPLRPFLRGPTFGGLFTRVPLLQTMMSACWLRSDSDEALRCCEEVAGICQEAKADGCTALASLANDEQGPAERKVETALKSLKDADGQILLLGALQEISFAIGKPVSALKAAQEMRDLLEKERKRGVKEGVARALLLVSASSEEDEAKAKATEAKQLFGTLRDPLGEGLALVSLAKAQLASSTALPVAKESFEAFQGCLVGQGFASSLLTLAYLRQEDAKQAERTSREDGKHRVGQALAEFLLRCLQLLRMAYSADSHLYGGPAGISAVVALRARGRRVLWVDPEFSSGRLARFGEVPCNTKVDILASRKNFGHPLLNGKEVNVGEAFQKLKDSAHQLNGSIDPSTMGWTSLGYCKDVFQMATEQLMQVGVPHLRGKVMTLKPLASGWEATIQSERGQRSVKSNAVIVATGAHPKKPTVLASKVLDVEVTFQQETLKKALAPHQRVAVLGNSHSAAVSLAKLGDLAVPLSLRVGCFGRRPLRCAEWLPQHDMYRYTSTGLKGFGAVFGRECMAKGTEWLEIKDMKDFDENQWDWVVDCTGYQQSPLPAISGVEEAKLLRDEATGRLGDFQQLYAVGVPWGEPPGRFWGKGFQDVEGFKGETTFVGFSLFLDRAILIADEIDRSFSTSSAEKAKSA</sequence>
<evidence type="ECO:0000313" key="3">
    <source>
        <dbReference type="EMBL" id="CAK8986177.1"/>
    </source>
</evidence>
<feature type="transmembrane region" description="Helical" evidence="2">
    <location>
        <begin position="81"/>
        <end position="99"/>
    </location>
</feature>
<dbReference type="SUPFAM" id="SSF51971">
    <property type="entry name" value="Nucleotide-binding domain"/>
    <property type="match status" value="1"/>
</dbReference>
<keyword evidence="4" id="KW-1185">Reference proteome</keyword>
<dbReference type="EMBL" id="CAXAMN010000070">
    <property type="protein sequence ID" value="CAK8986177.1"/>
    <property type="molecule type" value="Genomic_DNA"/>
</dbReference>
<evidence type="ECO:0000256" key="2">
    <source>
        <dbReference type="SAM" id="Phobius"/>
    </source>
</evidence>
<feature type="compositionally biased region" description="Pro residues" evidence="1">
    <location>
        <begin position="247"/>
        <end position="258"/>
    </location>
</feature>
<dbReference type="PANTHER" id="PTHR38688">
    <property type="entry name" value="PYR_REDOX_2 DOMAIN-CONTAINING PROTEIN"/>
    <property type="match status" value="1"/>
</dbReference>
<feature type="region of interest" description="Disordered" evidence="1">
    <location>
        <begin position="515"/>
        <end position="540"/>
    </location>
</feature>
<comment type="caution">
    <text evidence="3">The sequence shown here is derived from an EMBL/GenBank/DDBJ whole genome shotgun (WGS) entry which is preliminary data.</text>
</comment>
<dbReference type="InterPro" id="IPR036188">
    <property type="entry name" value="FAD/NAD-bd_sf"/>
</dbReference>
<protein>
    <recommendedName>
        <fullName evidence="5">L-ornithine N(5)-monooxygenase</fullName>
    </recommendedName>
</protein>
<feature type="compositionally biased region" description="Low complexity" evidence="1">
    <location>
        <begin position="259"/>
        <end position="271"/>
    </location>
</feature>
<feature type="transmembrane region" description="Helical" evidence="2">
    <location>
        <begin position="127"/>
        <end position="147"/>
    </location>
</feature>
<feature type="region of interest" description="Disordered" evidence="1">
    <location>
        <begin position="221"/>
        <end position="312"/>
    </location>
</feature>
<evidence type="ECO:0000313" key="4">
    <source>
        <dbReference type="Proteomes" id="UP001642484"/>
    </source>
</evidence>
<keyword evidence="2" id="KW-0812">Transmembrane</keyword>
<dbReference type="PANTHER" id="PTHR38688:SF1">
    <property type="entry name" value="FAD_NAD(P)-BINDING DOMAIN-CONTAINING PROTEIN"/>
    <property type="match status" value="1"/>
</dbReference>
<evidence type="ECO:0000256" key="1">
    <source>
        <dbReference type="SAM" id="MobiDB-lite"/>
    </source>
</evidence>
<accession>A0ABP0H8C0</accession>
<dbReference type="Proteomes" id="UP001642484">
    <property type="component" value="Unassembled WGS sequence"/>
</dbReference>
<evidence type="ECO:0008006" key="5">
    <source>
        <dbReference type="Google" id="ProtNLM"/>
    </source>
</evidence>
<dbReference type="Gene3D" id="3.50.50.60">
    <property type="entry name" value="FAD/NAD(P)-binding domain"/>
    <property type="match status" value="2"/>
</dbReference>
<feature type="transmembrane region" description="Helical" evidence="2">
    <location>
        <begin position="53"/>
        <end position="75"/>
    </location>
</feature>
<gene>
    <name evidence="3" type="ORF">CCMP2556_LOCUS423</name>
</gene>